<dbReference type="KEGG" id="step:IC006_1417"/>
<proteinExistence type="predicted"/>
<dbReference type="OrthoDB" id="43878at2157"/>
<evidence type="ECO:0000313" key="3">
    <source>
        <dbReference type="Proteomes" id="UP000322983"/>
    </source>
</evidence>
<dbReference type="RefSeq" id="WP_054846815.1">
    <property type="nucleotide sequence ID" value="NZ_AP018929.1"/>
</dbReference>
<reference evidence="1 3" key="2">
    <citation type="journal article" date="2020" name="Int. J. Syst. Evol. Microbiol.">
        <title>Sulfuracidifex tepidarius gen. nov., sp. nov. and transfer of Sulfolobus metallicus Huber and Stetter 1992 to the genus Sulfuracidifex as Sulfuracidifex metallicus comb. nov.</title>
        <authorList>
            <person name="Itoh T."/>
            <person name="Miura T."/>
            <person name="Sakai H.D."/>
            <person name="Kato S."/>
            <person name="Ohkuma M."/>
            <person name="Takashina T."/>
        </authorList>
    </citation>
    <scope>NUCLEOTIDE SEQUENCE [LARGE SCALE GENOMIC DNA]</scope>
    <source>
        <strain evidence="1 3">IC-006</strain>
        <strain evidence="2">IC-007</strain>
    </source>
</reference>
<protein>
    <submittedName>
        <fullName evidence="1">Uncharacterized protein</fullName>
    </submittedName>
</protein>
<evidence type="ECO:0000313" key="4">
    <source>
        <dbReference type="Proteomes" id="UP000325030"/>
    </source>
</evidence>
<evidence type="ECO:0000313" key="1">
    <source>
        <dbReference type="EMBL" id="BBG24115.1"/>
    </source>
</evidence>
<dbReference type="EMBL" id="AP018929">
    <property type="protein sequence ID" value="BBG24115.1"/>
    <property type="molecule type" value="Genomic_DNA"/>
</dbReference>
<name>A0A510DV95_9CREN</name>
<dbReference type="AlphaFoldDB" id="A0A510DV95"/>
<organism evidence="1 3">
    <name type="scientific">Sulfuracidifex tepidarius</name>
    <dbReference type="NCBI Taxonomy" id="1294262"/>
    <lineage>
        <taxon>Archaea</taxon>
        <taxon>Thermoproteota</taxon>
        <taxon>Thermoprotei</taxon>
        <taxon>Sulfolobales</taxon>
        <taxon>Sulfolobaceae</taxon>
        <taxon>Sulfuracidifex</taxon>
    </lineage>
</organism>
<accession>A0A510DV95</accession>
<dbReference type="Proteomes" id="UP000325030">
    <property type="component" value="Chromosome"/>
</dbReference>
<dbReference type="Proteomes" id="UP000322983">
    <property type="component" value="Chromosome"/>
</dbReference>
<gene>
    <name evidence="1" type="ORF">IC006_1417</name>
    <name evidence="2" type="ORF">IC007_1392</name>
</gene>
<dbReference type="EMBL" id="AP018930">
    <property type="protein sequence ID" value="BBG26870.1"/>
    <property type="molecule type" value="Genomic_DNA"/>
</dbReference>
<accession>A0A510E474</accession>
<evidence type="ECO:0000313" key="2">
    <source>
        <dbReference type="EMBL" id="BBG26870.1"/>
    </source>
</evidence>
<sequence>MTTLLPFKSKNIITIFKELLAGPKLAKDLAAAIETESKEIYPRVKRYIIKGWITVKKLNNINVYSLSETAKKILQLQGSFEKVKEKAERLLGRKLDEDEVEVLRVLYETKGYIENSPDETIAEQIYHKAKVNNKHITLSRVEEILKDFTLHKIIFAYRLRNGQILKIRLDKSLLE</sequence>
<reference evidence="4" key="1">
    <citation type="submission" date="2018-09" db="EMBL/GenBank/DDBJ databases">
        <title>Complete Genome Sequencing of Sulfolobus sp. JCM 16834.</title>
        <authorList>
            <person name="Kato S."/>
            <person name="Itoh T."/>
            <person name="Ohkuma M."/>
        </authorList>
    </citation>
    <scope>NUCLEOTIDE SEQUENCE [LARGE SCALE GENOMIC DNA]</scope>
    <source>
        <strain evidence="4">IC-007</strain>
    </source>
</reference>
<keyword evidence="3" id="KW-1185">Reference proteome</keyword>
<dbReference type="GeneID" id="41717734"/>